<accession>A0A7X0HC04</accession>
<organism evidence="1 2">
    <name type="scientific">Algisphaera agarilytica</name>
    <dbReference type="NCBI Taxonomy" id="1385975"/>
    <lineage>
        <taxon>Bacteria</taxon>
        <taxon>Pseudomonadati</taxon>
        <taxon>Planctomycetota</taxon>
        <taxon>Phycisphaerae</taxon>
        <taxon>Phycisphaerales</taxon>
        <taxon>Phycisphaeraceae</taxon>
        <taxon>Algisphaera</taxon>
    </lineage>
</organism>
<dbReference type="SUPFAM" id="SSF56784">
    <property type="entry name" value="HAD-like"/>
    <property type="match status" value="1"/>
</dbReference>
<proteinExistence type="predicted"/>
<name>A0A7X0HC04_9BACT</name>
<dbReference type="PANTHER" id="PTHR10000">
    <property type="entry name" value="PHOSPHOSERINE PHOSPHATASE"/>
    <property type="match status" value="1"/>
</dbReference>
<dbReference type="EMBL" id="JACHGY010000001">
    <property type="protein sequence ID" value="MBB6431634.1"/>
    <property type="molecule type" value="Genomic_DNA"/>
</dbReference>
<dbReference type="Gene3D" id="3.90.1070.10">
    <property type="match status" value="1"/>
</dbReference>
<dbReference type="PANTHER" id="PTHR10000:SF8">
    <property type="entry name" value="HAD SUPERFAMILY HYDROLASE-LIKE, TYPE 3"/>
    <property type="match status" value="1"/>
</dbReference>
<reference evidence="1 2" key="1">
    <citation type="submission" date="2020-08" db="EMBL/GenBank/DDBJ databases">
        <title>Genomic Encyclopedia of Type Strains, Phase IV (KMG-IV): sequencing the most valuable type-strain genomes for metagenomic binning, comparative biology and taxonomic classification.</title>
        <authorList>
            <person name="Goeker M."/>
        </authorList>
    </citation>
    <scope>NUCLEOTIDE SEQUENCE [LARGE SCALE GENOMIC DNA]</scope>
    <source>
        <strain evidence="1 2">DSM 103725</strain>
    </source>
</reference>
<dbReference type="GO" id="GO:0000287">
    <property type="term" value="F:magnesium ion binding"/>
    <property type="evidence" value="ECO:0007669"/>
    <property type="project" value="TreeGrafter"/>
</dbReference>
<dbReference type="GO" id="GO:0005829">
    <property type="term" value="C:cytosol"/>
    <property type="evidence" value="ECO:0007669"/>
    <property type="project" value="TreeGrafter"/>
</dbReference>
<dbReference type="AlphaFoldDB" id="A0A7X0HC04"/>
<dbReference type="RefSeq" id="WP_184679089.1">
    <property type="nucleotide sequence ID" value="NZ_JACHGY010000001.1"/>
</dbReference>
<sequence>MPEPLFQNVAGRYDAVLCDIDGCLLNEAGGPLDLVALNKIAEHNVRAKTDRDRPLVTVCTGRPLPFSECMCRLIANDVLPCVCENGVWVYDPSVNGYHLDPAITNEHVDAAVAFRRWCLDVYADQGVSSQPGKNASVSLYHRDPDFLESIKPRLAEACAEHGWPFRVGGTWNYINCDLEHISKATGIDQFLKRTGLDPKRLAGVGDTKGDIAIAESVAWFGVPANRDPAIDAHATYISPLEQADGVVDMLERLCD</sequence>
<dbReference type="Gene3D" id="3.40.50.1000">
    <property type="entry name" value="HAD superfamily/HAD-like"/>
    <property type="match status" value="1"/>
</dbReference>
<evidence type="ECO:0008006" key="3">
    <source>
        <dbReference type="Google" id="ProtNLM"/>
    </source>
</evidence>
<keyword evidence="2" id="KW-1185">Reference proteome</keyword>
<dbReference type="GO" id="GO:0016791">
    <property type="term" value="F:phosphatase activity"/>
    <property type="evidence" value="ECO:0007669"/>
    <property type="project" value="TreeGrafter"/>
</dbReference>
<dbReference type="InterPro" id="IPR036412">
    <property type="entry name" value="HAD-like_sf"/>
</dbReference>
<dbReference type="Proteomes" id="UP000541810">
    <property type="component" value="Unassembled WGS sequence"/>
</dbReference>
<comment type="caution">
    <text evidence="1">The sequence shown here is derived from an EMBL/GenBank/DDBJ whole genome shotgun (WGS) entry which is preliminary data.</text>
</comment>
<dbReference type="Pfam" id="PF08282">
    <property type="entry name" value="Hydrolase_3"/>
    <property type="match status" value="1"/>
</dbReference>
<gene>
    <name evidence="1" type="ORF">HNQ40_003440</name>
</gene>
<dbReference type="InterPro" id="IPR023214">
    <property type="entry name" value="HAD_sf"/>
</dbReference>
<evidence type="ECO:0000313" key="2">
    <source>
        <dbReference type="Proteomes" id="UP000541810"/>
    </source>
</evidence>
<evidence type="ECO:0000313" key="1">
    <source>
        <dbReference type="EMBL" id="MBB6431634.1"/>
    </source>
</evidence>
<protein>
    <recommendedName>
        <fullName evidence="3">Phosphoglycolate phosphatase</fullName>
    </recommendedName>
</protein>